<feature type="compositionally biased region" description="Polar residues" evidence="2">
    <location>
        <begin position="873"/>
        <end position="891"/>
    </location>
</feature>
<dbReference type="PANTHER" id="PTHR24176">
    <property type="entry name" value="ANKYRIN REPEAT DOMAIN-CONTAINING PROTEIN 31-RELATED"/>
    <property type="match status" value="1"/>
</dbReference>
<keyword evidence="5" id="KW-1185">Reference proteome</keyword>
<accession>A0AAV7DM05</accession>
<gene>
    <name evidence="4" type="ORF">GDO81_002665</name>
</gene>
<evidence type="ECO:0000256" key="1">
    <source>
        <dbReference type="PROSITE-ProRule" id="PRU00023"/>
    </source>
</evidence>
<dbReference type="Proteomes" id="UP000824782">
    <property type="component" value="Unassembled WGS sequence"/>
</dbReference>
<name>A0AAV7DM05_ENGPU</name>
<dbReference type="InterPro" id="IPR002110">
    <property type="entry name" value="Ankyrin_rpt"/>
</dbReference>
<dbReference type="Pfam" id="PF18755">
    <property type="entry name" value="RAMA"/>
    <property type="match status" value="1"/>
</dbReference>
<dbReference type="Gene3D" id="1.25.40.20">
    <property type="entry name" value="Ankyrin repeat-containing domain"/>
    <property type="match status" value="1"/>
</dbReference>
<feature type="region of interest" description="Disordered" evidence="2">
    <location>
        <begin position="297"/>
        <end position="317"/>
    </location>
</feature>
<feature type="region of interest" description="Disordered" evidence="2">
    <location>
        <begin position="349"/>
        <end position="392"/>
    </location>
</feature>
<comment type="caution">
    <text evidence="4">The sequence shown here is derived from an EMBL/GenBank/DDBJ whole genome shotgun (WGS) entry which is preliminary data.</text>
</comment>
<evidence type="ECO:0000313" key="4">
    <source>
        <dbReference type="EMBL" id="KAG8598585.1"/>
    </source>
</evidence>
<feature type="compositionally biased region" description="Acidic residues" evidence="2">
    <location>
        <begin position="16"/>
        <end position="25"/>
    </location>
</feature>
<dbReference type="PROSITE" id="PS50088">
    <property type="entry name" value="ANK_REPEAT"/>
    <property type="match status" value="3"/>
</dbReference>
<organism evidence="4 5">
    <name type="scientific">Engystomops pustulosus</name>
    <name type="common">Tungara frog</name>
    <name type="synonym">Physalaemus pustulosus</name>
    <dbReference type="NCBI Taxonomy" id="76066"/>
    <lineage>
        <taxon>Eukaryota</taxon>
        <taxon>Metazoa</taxon>
        <taxon>Chordata</taxon>
        <taxon>Craniata</taxon>
        <taxon>Vertebrata</taxon>
        <taxon>Euteleostomi</taxon>
        <taxon>Amphibia</taxon>
        <taxon>Batrachia</taxon>
        <taxon>Anura</taxon>
        <taxon>Neobatrachia</taxon>
        <taxon>Hyloidea</taxon>
        <taxon>Leptodactylidae</taxon>
        <taxon>Leiuperinae</taxon>
        <taxon>Engystomops</taxon>
    </lineage>
</organism>
<protein>
    <recommendedName>
        <fullName evidence="3">RAMA domain-containing protein</fullName>
    </recommendedName>
</protein>
<keyword evidence="1" id="KW-0040">ANK repeat</keyword>
<dbReference type="SMART" id="SM00248">
    <property type="entry name" value="ANK"/>
    <property type="match status" value="3"/>
</dbReference>
<feature type="region of interest" description="Disordered" evidence="2">
    <location>
        <begin position="1"/>
        <end position="34"/>
    </location>
</feature>
<reference evidence="4" key="1">
    <citation type="thesis" date="2020" institute="ProQuest LLC" country="789 East Eisenhower Parkway, Ann Arbor, MI, USA">
        <title>Comparative Genomics and Chromosome Evolution.</title>
        <authorList>
            <person name="Mudd A.B."/>
        </authorList>
    </citation>
    <scope>NUCLEOTIDE SEQUENCE</scope>
    <source>
        <strain evidence="4">237g6f4</strain>
        <tissue evidence="4">Blood</tissue>
    </source>
</reference>
<feature type="compositionally biased region" description="Polar residues" evidence="2">
    <location>
        <begin position="371"/>
        <end position="382"/>
    </location>
</feature>
<feature type="repeat" description="ANK" evidence="1">
    <location>
        <begin position="554"/>
        <end position="586"/>
    </location>
</feature>
<feature type="region of interest" description="Disordered" evidence="2">
    <location>
        <begin position="449"/>
        <end position="491"/>
    </location>
</feature>
<feature type="region of interest" description="Disordered" evidence="2">
    <location>
        <begin position="870"/>
        <end position="902"/>
    </location>
</feature>
<feature type="compositionally biased region" description="Basic and acidic residues" evidence="2">
    <location>
        <begin position="297"/>
        <end position="308"/>
    </location>
</feature>
<dbReference type="EMBL" id="WNYA01000001">
    <property type="protein sequence ID" value="KAG8598585.1"/>
    <property type="molecule type" value="Genomic_DNA"/>
</dbReference>
<feature type="repeat" description="ANK" evidence="1">
    <location>
        <begin position="620"/>
        <end position="652"/>
    </location>
</feature>
<dbReference type="EMBL" id="WNYA01000001">
    <property type="protein sequence ID" value="KAG8598583.1"/>
    <property type="molecule type" value="Genomic_DNA"/>
</dbReference>
<feature type="repeat" description="ANK" evidence="1">
    <location>
        <begin position="587"/>
        <end position="619"/>
    </location>
</feature>
<proteinExistence type="predicted"/>
<feature type="domain" description="RAMA" evidence="3">
    <location>
        <begin position="956"/>
        <end position="1044"/>
    </location>
</feature>
<dbReference type="PANTHER" id="PTHR24176:SF14">
    <property type="entry name" value="ANKYRIN REPEAT DOMAIN-CONTAINING PROTEIN 31"/>
    <property type="match status" value="1"/>
</dbReference>
<feature type="compositionally biased region" description="Basic and acidic residues" evidence="2">
    <location>
        <begin position="480"/>
        <end position="491"/>
    </location>
</feature>
<dbReference type="PROSITE" id="PS50297">
    <property type="entry name" value="ANK_REP_REGION"/>
    <property type="match status" value="3"/>
</dbReference>
<dbReference type="EMBL" id="WNYA01000001">
    <property type="protein sequence ID" value="KAG8598584.1"/>
    <property type="molecule type" value="Genomic_DNA"/>
</dbReference>
<evidence type="ECO:0000256" key="2">
    <source>
        <dbReference type="SAM" id="MobiDB-lite"/>
    </source>
</evidence>
<dbReference type="PRINTS" id="PR01415">
    <property type="entry name" value="ANKYRIN"/>
</dbReference>
<dbReference type="InterPro" id="IPR036770">
    <property type="entry name" value="Ankyrin_rpt-contain_sf"/>
</dbReference>
<dbReference type="InterPro" id="IPR040843">
    <property type="entry name" value="RAMA"/>
</dbReference>
<dbReference type="Pfam" id="PF12796">
    <property type="entry name" value="Ank_2"/>
    <property type="match status" value="1"/>
</dbReference>
<dbReference type="AlphaFoldDB" id="A0AAV7DM05"/>
<dbReference type="Pfam" id="PF00023">
    <property type="entry name" value="Ank"/>
    <property type="match status" value="1"/>
</dbReference>
<dbReference type="SUPFAM" id="SSF48403">
    <property type="entry name" value="Ankyrin repeat"/>
    <property type="match status" value="1"/>
</dbReference>
<evidence type="ECO:0000259" key="3">
    <source>
        <dbReference type="Pfam" id="PF18755"/>
    </source>
</evidence>
<feature type="region of interest" description="Disordered" evidence="2">
    <location>
        <begin position="812"/>
        <end position="834"/>
    </location>
</feature>
<sequence length="1113" mass="124015">MDEGEGFQTKRTPVCEDYDSDETVIDESIPGSDEEEDELYLKRMLIQSDAYPTCAASLFPNTPNNGQQSPEIHLISKLIQATQMESNGTAIKQISEEEPSQSLLRNWGKKSRVLPTENTHCQLMKNFNDLCEDSQQLFDSLELEENIIANESQNTSLLPALVTCPENKMVSLDNNETVNVQNTDHNVSNTKNNGEINLFIEEPQSRRQVDFMSIDNMLKFFYASDSLTQLLEIGDLSFLETPEDGSGQLNTTALLNPPVQSSRDGLIIEEDHCDRQAMGEFSDNHTQIPGVLCTDEIGKSKKEENTEKTDEETREETLVTEERTIVTTLLSSGSFPSDGSNLLNVEKQSVTQNSLQESNKKSTITKDDSENISCTDTSQTSLPLPEHVKQPPEVSKTAIFVSDTINEKQSTAETAKPKMNQHRKQLRIYSKTQQDPLCTKNKNQRPCYGCDAESSTLGRNNIRKSSTERTVKRKSNINQPREHEKKSTKENELALSEKICFETLGNGASSGEREKRKDPATPVVCHSSQLNSIESIQHCKSSHTSRNIHKRDFMGETLLHKACRKGDLELVNSLIAAGINVNQQDNAGWAAIHEASCKGYSEVILALIEAGADINCKGLEGILPLHDAVYGNHFKAVDILLKFGANPLETDENMKNAFDKCCSENMEKILTSHCGQLDKPTIHATDHIKEPCPTITPSLTSSVCRSGDVCSAEILNTLHDIESKQKKLLSKEASENSEKCVKELNEIENVLNDIVNLQNTERDSLVKKYRASAESFNQGILRDKMAKLASNQKTLLQVVRNQKEATLKIKALQQSQRSNANNGETSSNLHDTSPQRNQISALCAANEWLEANFTNGSTMATKMPAVDEMPDIESNQPDRTISRCNSGSEITRTAEPPTASPISEDEHILQPLSLDSCSVILNKSLDSKVPGNKSNSLTSVNISSNITEKAASVKQKCKETDRTRKTFPLKKLMKLGKLKPGVDVLSFQLQDYSHKATLLCDGQVIDSSGVVFRGPVQWVKAILGDNISVTWKYVSDKVNYIEKKLSSFIEQEDISKTLGEPDPERPELPRLQPPGHAVLQVNEILLVDRSEFFPRHIMDKYWQEFINGDIQDY</sequence>
<dbReference type="InterPro" id="IPR042334">
    <property type="entry name" value="ANKRD31"/>
</dbReference>
<evidence type="ECO:0000313" key="5">
    <source>
        <dbReference type="Proteomes" id="UP000824782"/>
    </source>
</evidence>
<feature type="compositionally biased region" description="Basic and acidic residues" evidence="2">
    <location>
        <begin position="358"/>
        <end position="369"/>
    </location>
</feature>